<dbReference type="PANTHER" id="PTHR30151:SF20">
    <property type="entry name" value="ABC TRANSPORTER PERMEASE PROTEIN HI_0355-RELATED"/>
    <property type="match status" value="1"/>
</dbReference>
<keyword evidence="2 7" id="KW-0813">Transport</keyword>
<dbReference type="PROSITE" id="PS50928">
    <property type="entry name" value="ABC_TM1"/>
    <property type="match status" value="1"/>
</dbReference>
<evidence type="ECO:0000259" key="8">
    <source>
        <dbReference type="PROSITE" id="PS50928"/>
    </source>
</evidence>
<dbReference type="AlphaFoldDB" id="A0A261RMK4"/>
<feature type="transmembrane region" description="Helical" evidence="7">
    <location>
        <begin position="226"/>
        <end position="247"/>
    </location>
</feature>
<comment type="subcellular location">
    <subcellularLocation>
        <location evidence="1 7">Cell membrane</location>
        <topology evidence="1 7">Multi-pass membrane protein</topology>
    </subcellularLocation>
</comment>
<proteinExistence type="inferred from homology"/>
<keyword evidence="5 7" id="KW-1133">Transmembrane helix</keyword>
<dbReference type="Gene3D" id="1.10.3720.10">
    <property type="entry name" value="MetI-like"/>
    <property type="match status" value="1"/>
</dbReference>
<evidence type="ECO:0000256" key="3">
    <source>
        <dbReference type="ARBA" id="ARBA00022475"/>
    </source>
</evidence>
<dbReference type="PANTHER" id="PTHR30151">
    <property type="entry name" value="ALKANE SULFONATE ABC TRANSPORTER-RELATED, MEMBRANE SUBUNIT"/>
    <property type="match status" value="1"/>
</dbReference>
<dbReference type="CDD" id="cd06261">
    <property type="entry name" value="TM_PBP2"/>
    <property type="match status" value="1"/>
</dbReference>
<dbReference type="InterPro" id="IPR035906">
    <property type="entry name" value="MetI-like_sf"/>
</dbReference>
<reference evidence="9" key="1">
    <citation type="submission" date="2017-05" db="EMBL/GenBank/DDBJ databases">
        <title>Complete and WGS of Bordetella genogroups.</title>
        <authorList>
            <person name="Spilker T."/>
            <person name="Lipuma J."/>
        </authorList>
    </citation>
    <scope>NUCLEOTIDE SEQUENCE</scope>
    <source>
        <strain evidence="9">AU21707</strain>
    </source>
</reference>
<dbReference type="InterPro" id="IPR000515">
    <property type="entry name" value="MetI-like"/>
</dbReference>
<evidence type="ECO:0000256" key="2">
    <source>
        <dbReference type="ARBA" id="ARBA00022448"/>
    </source>
</evidence>
<dbReference type="SUPFAM" id="SSF161098">
    <property type="entry name" value="MetI-like"/>
    <property type="match status" value="1"/>
</dbReference>
<feature type="transmembrane region" description="Helical" evidence="7">
    <location>
        <begin position="74"/>
        <end position="93"/>
    </location>
</feature>
<keyword evidence="10" id="KW-1185">Reference proteome</keyword>
<evidence type="ECO:0000256" key="6">
    <source>
        <dbReference type="ARBA" id="ARBA00023136"/>
    </source>
</evidence>
<dbReference type="OrthoDB" id="8138334at2"/>
<evidence type="ECO:0000256" key="1">
    <source>
        <dbReference type="ARBA" id="ARBA00004651"/>
    </source>
</evidence>
<organism evidence="9 10">
    <name type="scientific">Bordetella genomosp. 9</name>
    <dbReference type="NCBI Taxonomy" id="1416803"/>
    <lineage>
        <taxon>Bacteria</taxon>
        <taxon>Pseudomonadati</taxon>
        <taxon>Pseudomonadota</taxon>
        <taxon>Betaproteobacteria</taxon>
        <taxon>Burkholderiales</taxon>
        <taxon>Alcaligenaceae</taxon>
        <taxon>Bordetella</taxon>
    </lineage>
</organism>
<evidence type="ECO:0000313" key="10">
    <source>
        <dbReference type="Proteomes" id="UP000216857"/>
    </source>
</evidence>
<dbReference type="EMBL" id="NEVJ01000001">
    <property type="protein sequence ID" value="OZI26294.1"/>
    <property type="molecule type" value="Genomic_DNA"/>
</dbReference>
<dbReference type="GO" id="GO:0055085">
    <property type="term" value="P:transmembrane transport"/>
    <property type="evidence" value="ECO:0007669"/>
    <property type="project" value="InterPro"/>
</dbReference>
<protein>
    <submittedName>
        <fullName evidence="9">ABC transporter permease</fullName>
    </submittedName>
</protein>
<feature type="transmembrane region" description="Helical" evidence="7">
    <location>
        <begin position="21"/>
        <end position="39"/>
    </location>
</feature>
<dbReference type="Proteomes" id="UP000216857">
    <property type="component" value="Unassembled WGS sequence"/>
</dbReference>
<sequence length="268" mass="28801">MNREKTAASTVRWRPPRSLDGLIVGIALLLIWEAAVRIGQVPAYLLPPPSAVAMRLVTDYHSILVHTLTTTGEILLGFGLAIVVSIPMAALLAQSQWAERVLHPILVLSQTVPKVAVAPLLVVWFGFGLAPKVLIAFTMCFFPIVVDTLTGFKSAPAHLRWLALSTGASRWQTFLHFQVPAALPHIFSGIKVASTLAIVGAVVGEFVAADRGLGYQLIVANGTLDVTLSFTVLVVLSIMGVVLYGLVDLVERLALPWHVSQRVHGGGR</sequence>
<keyword evidence="6 7" id="KW-0472">Membrane</keyword>
<evidence type="ECO:0000256" key="5">
    <source>
        <dbReference type="ARBA" id="ARBA00022989"/>
    </source>
</evidence>
<accession>A0A261RMK4</accession>
<gene>
    <name evidence="9" type="ORF">CAL26_02880</name>
</gene>
<dbReference type="RefSeq" id="WP_094845401.1">
    <property type="nucleotide sequence ID" value="NZ_NEVJ01000001.1"/>
</dbReference>
<evidence type="ECO:0000313" key="9">
    <source>
        <dbReference type="EMBL" id="OZI26294.1"/>
    </source>
</evidence>
<evidence type="ECO:0000256" key="4">
    <source>
        <dbReference type="ARBA" id="ARBA00022692"/>
    </source>
</evidence>
<evidence type="ECO:0000256" key="7">
    <source>
        <dbReference type="RuleBase" id="RU363032"/>
    </source>
</evidence>
<feature type="domain" description="ABC transmembrane type-1" evidence="8">
    <location>
        <begin position="67"/>
        <end position="251"/>
    </location>
</feature>
<comment type="caution">
    <text evidence="9">The sequence shown here is derived from an EMBL/GenBank/DDBJ whole genome shotgun (WGS) entry which is preliminary data.</text>
</comment>
<dbReference type="GO" id="GO:0005886">
    <property type="term" value="C:plasma membrane"/>
    <property type="evidence" value="ECO:0007669"/>
    <property type="project" value="UniProtKB-SubCell"/>
</dbReference>
<comment type="similarity">
    <text evidence="7">Belongs to the binding-protein-dependent transport system permease family.</text>
</comment>
<keyword evidence="4 7" id="KW-0812">Transmembrane</keyword>
<keyword evidence="3" id="KW-1003">Cell membrane</keyword>
<name>A0A261RMK4_9BORD</name>
<dbReference type="Pfam" id="PF00528">
    <property type="entry name" value="BPD_transp_1"/>
    <property type="match status" value="1"/>
</dbReference>